<comment type="caution">
    <text evidence="3">The sequence shown here is derived from an EMBL/GenBank/DDBJ whole genome shotgun (WGS) entry which is preliminary data.</text>
</comment>
<dbReference type="InterPro" id="IPR045154">
    <property type="entry name" value="PCF11-like"/>
</dbReference>
<evidence type="ECO:0000313" key="3">
    <source>
        <dbReference type="EMBL" id="KAK0704986.1"/>
    </source>
</evidence>
<dbReference type="SMART" id="SM00582">
    <property type="entry name" value="RPR"/>
    <property type="match status" value="1"/>
</dbReference>
<feature type="compositionally biased region" description="Low complexity" evidence="1">
    <location>
        <begin position="177"/>
        <end position="195"/>
    </location>
</feature>
<dbReference type="PANTHER" id="PTHR15921:SF3">
    <property type="entry name" value="PRE-MRNA CLEAVAGE COMPLEX 2 PROTEIN PCF11"/>
    <property type="match status" value="1"/>
</dbReference>
<protein>
    <recommendedName>
        <fullName evidence="2">CID domain-containing protein</fullName>
    </recommendedName>
</protein>
<dbReference type="FunFam" id="1.25.40.90:FF:000016">
    <property type="entry name" value="mRNA cleavage factor complex component Pcf11"/>
    <property type="match status" value="1"/>
</dbReference>
<dbReference type="InterPro" id="IPR021605">
    <property type="entry name" value="Pcf11_Clp1-ID"/>
</dbReference>
<accession>A0AA39ZWJ7</accession>
<dbReference type="CDD" id="cd16982">
    <property type="entry name" value="CID_Pcf11"/>
    <property type="match status" value="1"/>
</dbReference>
<dbReference type="GO" id="GO:0005849">
    <property type="term" value="C:mRNA cleavage factor complex"/>
    <property type="evidence" value="ECO:0007669"/>
    <property type="project" value="InterPro"/>
</dbReference>
<keyword evidence="4" id="KW-1185">Reference proteome</keyword>
<sequence>MADNGADVADDYRQALEDLTMNSRIEIATLTNIARENANHGLAITEVLQNHIKKVPPPRTLPALYVLDSVVKNVPTPYALYFGPKLYSIFMNAYTKVDNTTRRKMEEMLRTWKEPVPGSISTKPVFPPQFVQPIENALIAARNAAYQANQSSFRRPPQVAPARDTPTPPVGRPASHQAGPHGQQPFPGPPNGQQQTDPALAQQPYPMRPHNGPSTIAPRVAPQPYSGVTDMPHYQQPVSRENYGAPQPGISIDKLKDDIQQLIIAERTEFARNPLDASRQTRLKALLDLQAIIQRHDMPQDQLMLVKDRVTELAVNMRAPGAVAITAAPLMSSTYTPPPPPVVSQQPTPVPPVAIARPPSVTTGAAAVPPPAAGAGGFSIDALFGQGALAALLSAAPKPATPQQVPSASATPQLMPQPLPQALPASLGAALAAMRSPPPQRLATPPAPAPAPVAAPVTTPAPAPAPAAPTAALASNPSALLAMLRQSGLIQPTTSATATPPTTHASLPVIGGAQATAAPRYQPPLETPLSYQFRAAHLKQFRPSAMVRLEDDLGLPCTHCGRRFKTNEDGRRKKTAHMDWHFRVHQRIAEYEKRGQHRSFFVDELDWIKSLEAIDVDYVAPPAGGNNASNNDSGDSPRGASAQAGGKRGGGQQQLQQLLQYIAVPEDSSRVNTVCPICQERFEMKWLDEAQEWVWMDAVKIGERVFHASCHREATKDRDREDAQAAAAAAAAAASQVQQAYQRGVPEGVLGKRKAEDDFQSLRGKLKMEGY</sequence>
<dbReference type="Proteomes" id="UP001172102">
    <property type="component" value="Unassembled WGS sequence"/>
</dbReference>
<organism evidence="3 4">
    <name type="scientific">Lasiosphaeris hirsuta</name>
    <dbReference type="NCBI Taxonomy" id="260670"/>
    <lineage>
        <taxon>Eukaryota</taxon>
        <taxon>Fungi</taxon>
        <taxon>Dikarya</taxon>
        <taxon>Ascomycota</taxon>
        <taxon>Pezizomycotina</taxon>
        <taxon>Sordariomycetes</taxon>
        <taxon>Sordariomycetidae</taxon>
        <taxon>Sordariales</taxon>
        <taxon>Lasiosphaeriaceae</taxon>
        <taxon>Lasiosphaeris</taxon>
    </lineage>
</organism>
<dbReference type="InterPro" id="IPR054127">
    <property type="entry name" value="Pcf11_C"/>
</dbReference>
<evidence type="ECO:0000313" key="4">
    <source>
        <dbReference type="Proteomes" id="UP001172102"/>
    </source>
</evidence>
<feature type="domain" description="CID" evidence="2">
    <location>
        <begin position="4"/>
        <end position="142"/>
    </location>
</feature>
<evidence type="ECO:0000256" key="1">
    <source>
        <dbReference type="SAM" id="MobiDB-lite"/>
    </source>
</evidence>
<feature type="region of interest" description="Disordered" evidence="1">
    <location>
        <begin position="623"/>
        <end position="650"/>
    </location>
</feature>
<feature type="region of interest" description="Disordered" evidence="1">
    <location>
        <begin position="433"/>
        <end position="455"/>
    </location>
</feature>
<dbReference type="InterPro" id="IPR047415">
    <property type="entry name" value="Pcf11_CID"/>
</dbReference>
<dbReference type="Gene3D" id="1.25.40.90">
    <property type="match status" value="1"/>
</dbReference>
<dbReference type="AlphaFoldDB" id="A0AA39ZWJ7"/>
<feature type="compositionally biased region" description="Low complexity" evidence="1">
    <location>
        <begin position="623"/>
        <end position="645"/>
    </location>
</feature>
<dbReference type="Pfam" id="PF11526">
    <property type="entry name" value="Pfc11_Clp1_ID"/>
    <property type="match status" value="1"/>
</dbReference>
<dbReference type="GO" id="GO:0003729">
    <property type="term" value="F:mRNA binding"/>
    <property type="evidence" value="ECO:0007669"/>
    <property type="project" value="InterPro"/>
</dbReference>
<dbReference type="SUPFAM" id="SSF48464">
    <property type="entry name" value="ENTH/VHS domain"/>
    <property type="match status" value="1"/>
</dbReference>
<dbReference type="Pfam" id="PF21936">
    <property type="entry name" value="Pcf11_C"/>
    <property type="match status" value="1"/>
</dbReference>
<proteinExistence type="predicted"/>
<dbReference type="InterPro" id="IPR008942">
    <property type="entry name" value="ENTH_VHS"/>
</dbReference>
<feature type="compositionally biased region" description="Pro residues" evidence="1">
    <location>
        <begin position="436"/>
        <end position="455"/>
    </location>
</feature>
<dbReference type="GO" id="GO:0006369">
    <property type="term" value="P:termination of RNA polymerase II transcription"/>
    <property type="evidence" value="ECO:0007669"/>
    <property type="project" value="InterPro"/>
</dbReference>
<feature type="region of interest" description="Disordered" evidence="1">
    <location>
        <begin position="148"/>
        <end position="216"/>
    </location>
</feature>
<dbReference type="InterPro" id="IPR006569">
    <property type="entry name" value="CID_dom"/>
</dbReference>
<dbReference type="GO" id="GO:0000993">
    <property type="term" value="F:RNA polymerase II complex binding"/>
    <property type="evidence" value="ECO:0007669"/>
    <property type="project" value="InterPro"/>
</dbReference>
<reference evidence="3" key="1">
    <citation type="submission" date="2023-06" db="EMBL/GenBank/DDBJ databases">
        <title>Genome-scale phylogeny and comparative genomics of the fungal order Sordariales.</title>
        <authorList>
            <consortium name="Lawrence Berkeley National Laboratory"/>
            <person name="Hensen N."/>
            <person name="Bonometti L."/>
            <person name="Westerberg I."/>
            <person name="Brannstrom I.O."/>
            <person name="Guillou S."/>
            <person name="Cros-Aarteil S."/>
            <person name="Calhoun S."/>
            <person name="Haridas S."/>
            <person name="Kuo A."/>
            <person name="Mondo S."/>
            <person name="Pangilinan J."/>
            <person name="Riley R."/>
            <person name="Labutti K."/>
            <person name="Andreopoulos B."/>
            <person name="Lipzen A."/>
            <person name="Chen C."/>
            <person name="Yanf M."/>
            <person name="Daum C."/>
            <person name="Ng V."/>
            <person name="Clum A."/>
            <person name="Steindorff A."/>
            <person name="Ohm R."/>
            <person name="Martin F."/>
            <person name="Silar P."/>
            <person name="Natvig D."/>
            <person name="Lalanne C."/>
            <person name="Gautier V."/>
            <person name="Ament-Velasquez S.L."/>
            <person name="Kruys A."/>
            <person name="Hutchinson M.I."/>
            <person name="Powell A.J."/>
            <person name="Barry K."/>
            <person name="Miller A.N."/>
            <person name="Grigoriev I.V."/>
            <person name="Debuchy R."/>
            <person name="Gladieux P."/>
            <person name="Thoren M.H."/>
            <person name="Johannesson H."/>
        </authorList>
    </citation>
    <scope>NUCLEOTIDE SEQUENCE</scope>
    <source>
        <strain evidence="3">SMH4607-1</strain>
    </source>
</reference>
<feature type="region of interest" description="Disordered" evidence="1">
    <location>
        <begin position="399"/>
        <end position="419"/>
    </location>
</feature>
<name>A0AA39ZWJ7_9PEZI</name>
<dbReference type="GO" id="GO:0005737">
    <property type="term" value="C:cytoplasm"/>
    <property type="evidence" value="ECO:0007669"/>
    <property type="project" value="TreeGrafter"/>
</dbReference>
<dbReference type="PROSITE" id="PS51391">
    <property type="entry name" value="CID"/>
    <property type="match status" value="1"/>
</dbReference>
<dbReference type="PANTHER" id="PTHR15921">
    <property type="entry name" value="PRE-MRNA CLEAVAGE COMPLEX II"/>
    <property type="match status" value="1"/>
</dbReference>
<dbReference type="Pfam" id="PF04818">
    <property type="entry name" value="CID"/>
    <property type="match status" value="1"/>
</dbReference>
<gene>
    <name evidence="3" type="ORF">B0H67DRAFT_649376</name>
</gene>
<evidence type="ECO:0000259" key="2">
    <source>
        <dbReference type="PROSITE" id="PS51391"/>
    </source>
</evidence>
<dbReference type="GO" id="GO:0031124">
    <property type="term" value="P:mRNA 3'-end processing"/>
    <property type="evidence" value="ECO:0007669"/>
    <property type="project" value="InterPro"/>
</dbReference>
<dbReference type="EMBL" id="JAUKUA010000007">
    <property type="protein sequence ID" value="KAK0704986.1"/>
    <property type="molecule type" value="Genomic_DNA"/>
</dbReference>